<gene>
    <name evidence="2" type="ORF">OKJ99_00020</name>
</gene>
<dbReference type="GO" id="GO:0032259">
    <property type="term" value="P:methylation"/>
    <property type="evidence" value="ECO:0007669"/>
    <property type="project" value="UniProtKB-KW"/>
</dbReference>
<dbReference type="CDD" id="cd02440">
    <property type="entry name" value="AdoMet_MTases"/>
    <property type="match status" value="1"/>
</dbReference>
<feature type="domain" description="Methyltransferase type 11" evidence="1">
    <location>
        <begin position="69"/>
        <end position="163"/>
    </location>
</feature>
<evidence type="ECO:0000313" key="3">
    <source>
        <dbReference type="Proteomes" id="UP001354931"/>
    </source>
</evidence>
<evidence type="ECO:0000259" key="1">
    <source>
        <dbReference type="Pfam" id="PF08241"/>
    </source>
</evidence>
<evidence type="ECO:0000313" key="2">
    <source>
        <dbReference type="EMBL" id="MEB8335909.1"/>
    </source>
</evidence>
<dbReference type="SUPFAM" id="SSF53335">
    <property type="entry name" value="S-adenosyl-L-methionine-dependent methyltransferases"/>
    <property type="match status" value="1"/>
</dbReference>
<dbReference type="Gene3D" id="3.40.50.150">
    <property type="entry name" value="Vaccinia Virus protein VP39"/>
    <property type="match status" value="1"/>
</dbReference>
<dbReference type="Proteomes" id="UP001354931">
    <property type="component" value="Unassembled WGS sequence"/>
</dbReference>
<dbReference type="InterPro" id="IPR029063">
    <property type="entry name" value="SAM-dependent_MTases_sf"/>
</dbReference>
<dbReference type="GO" id="GO:0008168">
    <property type="term" value="F:methyltransferase activity"/>
    <property type="evidence" value="ECO:0007669"/>
    <property type="project" value="UniProtKB-KW"/>
</dbReference>
<keyword evidence="3" id="KW-1185">Reference proteome</keyword>
<dbReference type="Pfam" id="PF08241">
    <property type="entry name" value="Methyltransf_11"/>
    <property type="match status" value="1"/>
</dbReference>
<keyword evidence="2" id="KW-0489">Methyltransferase</keyword>
<protein>
    <submittedName>
        <fullName evidence="2">Class I SAM-dependent methyltransferase</fullName>
    </submittedName>
</protein>
<organism evidence="2 3">
    <name type="scientific">Streptomyces endophyticus</name>
    <dbReference type="NCBI Taxonomy" id="714166"/>
    <lineage>
        <taxon>Bacteria</taxon>
        <taxon>Bacillati</taxon>
        <taxon>Actinomycetota</taxon>
        <taxon>Actinomycetes</taxon>
        <taxon>Kitasatosporales</taxon>
        <taxon>Streptomycetaceae</taxon>
        <taxon>Streptomyces</taxon>
    </lineage>
</organism>
<dbReference type="PANTHER" id="PTHR43591:SF110">
    <property type="entry name" value="RHODANESE DOMAIN-CONTAINING PROTEIN"/>
    <property type="match status" value="1"/>
</dbReference>
<comment type="caution">
    <text evidence="2">The sequence shown here is derived from an EMBL/GenBank/DDBJ whole genome shotgun (WGS) entry which is preliminary data.</text>
</comment>
<dbReference type="RefSeq" id="WP_326013459.1">
    <property type="nucleotide sequence ID" value="NZ_JAOZYC010000001.1"/>
</dbReference>
<name>A0ABU6EW17_9ACTN</name>
<dbReference type="PANTHER" id="PTHR43591">
    <property type="entry name" value="METHYLTRANSFERASE"/>
    <property type="match status" value="1"/>
</dbReference>
<accession>A0ABU6EW17</accession>
<dbReference type="EMBL" id="JAOZYC010000001">
    <property type="protein sequence ID" value="MEB8335909.1"/>
    <property type="molecule type" value="Genomic_DNA"/>
</dbReference>
<proteinExistence type="predicted"/>
<reference evidence="2 3" key="1">
    <citation type="submission" date="2022-10" db="EMBL/GenBank/DDBJ databases">
        <authorList>
            <person name="Xie J."/>
            <person name="Shen N."/>
        </authorList>
    </citation>
    <scope>NUCLEOTIDE SEQUENCE [LARGE SCALE GENOMIC DNA]</scope>
    <source>
        <strain evidence="2 3">YIM65594</strain>
    </source>
</reference>
<keyword evidence="2" id="KW-0808">Transferase</keyword>
<dbReference type="InterPro" id="IPR013216">
    <property type="entry name" value="Methyltransf_11"/>
</dbReference>
<sequence>MSQSQDRIKKAHGLDGVPDRIDSYYGEWAASYDEDLRTTDYRGPDEIGELFGSLADDHPGAIGAGSVVLDAGCGTGLVGGVLARRGVTVIDGFDLSEGMVTEARRTGIYRSLTAGVDMNRGLVEFADNSYDVSVCCGVFTLGHVPPTGVQGLLRVTKPGGLVLVSTFSKYLAGSDFVEYVRRQADDGVLKVVERRQDVPYTAEGPADYWAFEVLR</sequence>